<protein>
    <recommendedName>
        <fullName evidence="4">Glycosyltransferase 2-like domain-containing protein</fullName>
    </recommendedName>
</protein>
<dbReference type="InterPro" id="IPR001173">
    <property type="entry name" value="Glyco_trans_2-like"/>
</dbReference>
<evidence type="ECO:0000313" key="5">
    <source>
        <dbReference type="EMBL" id="KDB50683.1"/>
    </source>
</evidence>
<dbReference type="EMBL" id="AZRA01000119">
    <property type="protein sequence ID" value="KDB50683.1"/>
    <property type="molecule type" value="Genomic_DNA"/>
</dbReference>
<evidence type="ECO:0000256" key="1">
    <source>
        <dbReference type="ARBA" id="ARBA00006739"/>
    </source>
</evidence>
<dbReference type="Gene3D" id="3.90.550.10">
    <property type="entry name" value="Spore Coat Polysaccharide Biosynthesis Protein SpsA, Chain A"/>
    <property type="match status" value="1"/>
</dbReference>
<evidence type="ECO:0000259" key="4">
    <source>
        <dbReference type="Pfam" id="PF00535"/>
    </source>
</evidence>
<evidence type="ECO:0000313" key="6">
    <source>
        <dbReference type="Proteomes" id="UP000026714"/>
    </source>
</evidence>
<dbReference type="GO" id="GO:0016757">
    <property type="term" value="F:glycosyltransferase activity"/>
    <property type="evidence" value="ECO:0007669"/>
    <property type="project" value="UniProtKB-KW"/>
</dbReference>
<comment type="similarity">
    <text evidence="1">Belongs to the glycosyltransferase 2 family.</text>
</comment>
<evidence type="ECO:0000256" key="3">
    <source>
        <dbReference type="ARBA" id="ARBA00022679"/>
    </source>
</evidence>
<feature type="domain" description="Glycosyltransferase 2-like" evidence="4">
    <location>
        <begin position="19"/>
        <end position="123"/>
    </location>
</feature>
<organism evidence="5 6">
    <name type="scientific">Sphaerotilus natans subsp. natans DSM 6575</name>
    <dbReference type="NCBI Taxonomy" id="1286631"/>
    <lineage>
        <taxon>Bacteria</taxon>
        <taxon>Pseudomonadati</taxon>
        <taxon>Pseudomonadota</taxon>
        <taxon>Betaproteobacteria</taxon>
        <taxon>Burkholderiales</taxon>
        <taxon>Sphaerotilaceae</taxon>
        <taxon>Sphaerotilus</taxon>
    </lineage>
</organism>
<dbReference type="InterPro" id="IPR029044">
    <property type="entry name" value="Nucleotide-diphossugar_trans"/>
</dbReference>
<dbReference type="PANTHER" id="PTHR43179">
    <property type="entry name" value="RHAMNOSYLTRANSFERASE WBBL"/>
    <property type="match status" value="1"/>
</dbReference>
<dbReference type="Proteomes" id="UP000026714">
    <property type="component" value="Unassembled WGS sequence"/>
</dbReference>
<sequence length="289" mass="32234">MQSPWVTYSPDDEVAGRLRAIATQVDHVLVVDNTPARATFPALGSNVSVLFNENRGAISGALNEGMRHARANGFTHMVLFDQDTEIPPGLCGRLLDASRTRPDAALIGPRYLNSSTGHPGRIVSLQGFWRRSLWPVETEPAFEALFLINSCSLLRIDRIPAELRYDEGLIVDNVDVDFCLALRSHERTIWCIPSITVSHGIGARKKGAGKWSPTNYSPLRKYLQSKNRVIVWRRYLTHHPGFVLQDILVWFLDSARTVVLETGRLRKLGAILKGFVEGWAAPGSRLARD</sequence>
<dbReference type="SUPFAM" id="SSF53448">
    <property type="entry name" value="Nucleotide-diphospho-sugar transferases"/>
    <property type="match status" value="1"/>
</dbReference>
<accession>A0A059KHU2</accession>
<keyword evidence="6" id="KW-1185">Reference proteome</keyword>
<keyword evidence="2" id="KW-0328">Glycosyltransferase</keyword>
<reference evidence="5 6" key="1">
    <citation type="journal article" date="2014" name="FEMS Microbiol. Ecol.">
        <title>Sphaerotilus natans encrusted with nanoball-shaped Fe(III) oxide minerals formed by nitrate-reducing mixotrophic Fe(II) oxidation.</title>
        <authorList>
            <person name="Park S."/>
            <person name="Kim D.H."/>
            <person name="Lee J.H."/>
            <person name="Hur H.G."/>
        </authorList>
    </citation>
    <scope>NUCLEOTIDE SEQUENCE [LARGE SCALE GENOMIC DNA]</scope>
    <source>
        <strain evidence="5 6">DSM 6575</strain>
    </source>
</reference>
<proteinExistence type="inferred from homology"/>
<dbReference type="AlphaFoldDB" id="A0A059KHU2"/>
<dbReference type="PANTHER" id="PTHR43179:SF12">
    <property type="entry name" value="GALACTOFURANOSYLTRANSFERASE GLFT2"/>
    <property type="match status" value="1"/>
</dbReference>
<gene>
    <name evidence="5" type="ORF">X805_37220</name>
</gene>
<name>A0A059KHU2_9BURK</name>
<comment type="caution">
    <text evidence="5">The sequence shown here is derived from an EMBL/GenBank/DDBJ whole genome shotgun (WGS) entry which is preliminary data.</text>
</comment>
<keyword evidence="3" id="KW-0808">Transferase</keyword>
<dbReference type="eggNOG" id="COG1216">
    <property type="taxonomic scope" value="Bacteria"/>
</dbReference>
<dbReference type="STRING" id="34103.SAMN05421778_1462"/>
<dbReference type="Pfam" id="PF00535">
    <property type="entry name" value="Glycos_transf_2"/>
    <property type="match status" value="1"/>
</dbReference>
<evidence type="ECO:0000256" key="2">
    <source>
        <dbReference type="ARBA" id="ARBA00022676"/>
    </source>
</evidence>